<dbReference type="InterPro" id="IPR000086">
    <property type="entry name" value="NUDIX_hydrolase_dom"/>
</dbReference>
<dbReference type="InterPro" id="IPR015797">
    <property type="entry name" value="NUDIX_hydrolase-like_dom_sf"/>
</dbReference>
<keyword evidence="3" id="KW-1185">Reference proteome</keyword>
<dbReference type="GO" id="GO:0016787">
    <property type="term" value="F:hydrolase activity"/>
    <property type="evidence" value="ECO:0007669"/>
    <property type="project" value="UniProtKB-KW"/>
</dbReference>
<accession>A0ABN0RGA5</accession>
<gene>
    <name evidence="2" type="ORF">MFLO_06174</name>
</gene>
<organism evidence="2 3">
    <name type="scientific">Listeria floridensis FSL S10-1187</name>
    <dbReference type="NCBI Taxonomy" id="1265817"/>
    <lineage>
        <taxon>Bacteria</taxon>
        <taxon>Bacillati</taxon>
        <taxon>Bacillota</taxon>
        <taxon>Bacilli</taxon>
        <taxon>Bacillales</taxon>
        <taxon>Listeriaceae</taxon>
        <taxon>Listeria</taxon>
    </lineage>
</organism>
<evidence type="ECO:0000313" key="2">
    <source>
        <dbReference type="EMBL" id="EUJ32852.1"/>
    </source>
</evidence>
<comment type="caution">
    <text evidence="2">The sequence shown here is derived from an EMBL/GenBank/DDBJ whole genome shotgun (WGS) entry which is preliminary data.</text>
</comment>
<dbReference type="Proteomes" id="UP000019249">
    <property type="component" value="Unassembled WGS sequence"/>
</dbReference>
<keyword evidence="2" id="KW-0378">Hydrolase</keyword>
<dbReference type="SUPFAM" id="SSF55811">
    <property type="entry name" value="Nudix"/>
    <property type="match status" value="1"/>
</dbReference>
<evidence type="ECO:0000259" key="1">
    <source>
        <dbReference type="PROSITE" id="PS51462"/>
    </source>
</evidence>
<dbReference type="EMBL" id="AODF01000009">
    <property type="protein sequence ID" value="EUJ32852.1"/>
    <property type="molecule type" value="Genomic_DNA"/>
</dbReference>
<dbReference type="PROSITE" id="PS51462">
    <property type="entry name" value="NUDIX"/>
    <property type="match status" value="1"/>
</dbReference>
<reference evidence="2 3" key="1">
    <citation type="journal article" date="2014" name="Int. J. Syst. Evol. Microbiol.">
        <title>Listeria floridensis sp. nov., Listeria aquatica sp. nov., Listeria cornellensis sp. nov., Listeria riparia sp. nov. and Listeria grandensis sp. nov., from agricultural and natural environments.</title>
        <authorList>
            <person name="den Bakker H.C."/>
            <person name="Warchocki S."/>
            <person name="Wright E.M."/>
            <person name="Allred A.F."/>
            <person name="Ahlstrom C."/>
            <person name="Manuel C.S."/>
            <person name="Stasiewicz M.J."/>
            <person name="Burrell A."/>
            <person name="Roof S."/>
            <person name="Strawn L."/>
            <person name="Fortes E.D."/>
            <person name="Nightingale K.K."/>
            <person name="Kephart D."/>
            <person name="Wiedmann M."/>
        </authorList>
    </citation>
    <scope>NUCLEOTIDE SEQUENCE [LARGE SCALE GENOMIC DNA]</scope>
    <source>
        <strain evidence="2 3">FSL S10-1187</strain>
    </source>
</reference>
<name>A0ABN0RGA5_9LIST</name>
<proteinExistence type="predicted"/>
<dbReference type="Pfam" id="PF00293">
    <property type="entry name" value="NUDIX"/>
    <property type="match status" value="1"/>
</dbReference>
<feature type="domain" description="Nudix hydrolase" evidence="1">
    <location>
        <begin position="1"/>
        <end position="92"/>
    </location>
</feature>
<protein>
    <submittedName>
        <fullName evidence="2">MutT/NUDIX family hydrolase protein</fullName>
    </submittedName>
</protein>
<dbReference type="Gene3D" id="3.90.79.10">
    <property type="entry name" value="Nucleoside Triphosphate Pyrophosphohydrolase"/>
    <property type="match status" value="1"/>
</dbReference>
<evidence type="ECO:0000313" key="3">
    <source>
        <dbReference type="Proteomes" id="UP000019249"/>
    </source>
</evidence>
<sequence length="101" mass="11984">MNYGETHGECLFREVLEETGLQVQPFILYDTWELFHVDYQMTGVIYLVDMPPGQTICLSDEHQAYEWFELSQAGLEKLDIVYSSRMMRWDFEAIQGFMKRS</sequence>